<organism evidence="5 6">
    <name type="scientific">Dactylosporangium salmoneum</name>
    <dbReference type="NCBI Taxonomy" id="53361"/>
    <lineage>
        <taxon>Bacteria</taxon>
        <taxon>Bacillati</taxon>
        <taxon>Actinomycetota</taxon>
        <taxon>Actinomycetes</taxon>
        <taxon>Micromonosporales</taxon>
        <taxon>Micromonosporaceae</taxon>
        <taxon>Dactylosporangium</taxon>
    </lineage>
</organism>
<evidence type="ECO:0000313" key="5">
    <source>
        <dbReference type="EMBL" id="GAA2334423.1"/>
    </source>
</evidence>
<sequence length="253" mass="28243">MVRRRLGFWRRFAVMTVKPAIQVLTRRIWRGMDHIPAEGGVIIVVNHISHADPLAVAHYIFDAGRWPSFLAKSSLFEVPVLGYLLKAVHQIPVRRGTTDAVKALEAARAGVRAGEAVVIYPEGTTSREPDLWPMRGKTGAARLWLDTRAPVIPIVMWGPEQIFDPRTKKLRLLPRAKVTIIAGEPMDLSAWADAQPTAQTLAEITDHVMLHLRDMLVEIRGGTPPPLWTPKRASEPRSQAQRSGEQRSEEQAA</sequence>
<feature type="region of interest" description="Disordered" evidence="3">
    <location>
        <begin position="222"/>
        <end position="253"/>
    </location>
</feature>
<feature type="compositionally biased region" description="Basic and acidic residues" evidence="3">
    <location>
        <begin position="244"/>
        <end position="253"/>
    </location>
</feature>
<feature type="domain" description="Phospholipid/glycerol acyltransferase" evidence="4">
    <location>
        <begin position="41"/>
        <end position="159"/>
    </location>
</feature>
<name>A0ABP5SLX0_9ACTN</name>
<dbReference type="PANTHER" id="PTHR10434">
    <property type="entry name" value="1-ACYL-SN-GLYCEROL-3-PHOSPHATE ACYLTRANSFERASE"/>
    <property type="match status" value="1"/>
</dbReference>
<keyword evidence="2 5" id="KW-0012">Acyltransferase</keyword>
<evidence type="ECO:0000259" key="4">
    <source>
        <dbReference type="SMART" id="SM00563"/>
    </source>
</evidence>
<proteinExistence type="predicted"/>
<dbReference type="InterPro" id="IPR002123">
    <property type="entry name" value="Plipid/glycerol_acylTrfase"/>
</dbReference>
<dbReference type="SUPFAM" id="SSF69593">
    <property type="entry name" value="Glycerol-3-phosphate (1)-acyltransferase"/>
    <property type="match status" value="1"/>
</dbReference>
<comment type="caution">
    <text evidence="5">The sequence shown here is derived from an EMBL/GenBank/DDBJ whole genome shotgun (WGS) entry which is preliminary data.</text>
</comment>
<evidence type="ECO:0000256" key="3">
    <source>
        <dbReference type="SAM" id="MobiDB-lite"/>
    </source>
</evidence>
<evidence type="ECO:0000313" key="6">
    <source>
        <dbReference type="Proteomes" id="UP001501444"/>
    </source>
</evidence>
<dbReference type="EMBL" id="BAAARV010000014">
    <property type="protein sequence ID" value="GAA2334423.1"/>
    <property type="molecule type" value="Genomic_DNA"/>
</dbReference>
<dbReference type="CDD" id="cd07989">
    <property type="entry name" value="LPLAT_AGPAT-like"/>
    <property type="match status" value="1"/>
</dbReference>
<accession>A0ABP5SLX0</accession>
<dbReference type="RefSeq" id="WP_344611409.1">
    <property type="nucleotide sequence ID" value="NZ_BAAARV010000014.1"/>
</dbReference>
<evidence type="ECO:0000256" key="1">
    <source>
        <dbReference type="ARBA" id="ARBA00022679"/>
    </source>
</evidence>
<dbReference type="SMART" id="SM00563">
    <property type="entry name" value="PlsC"/>
    <property type="match status" value="1"/>
</dbReference>
<protein>
    <submittedName>
        <fullName evidence="5">Lysophospholipid acyltransferase family protein</fullName>
    </submittedName>
</protein>
<evidence type="ECO:0000256" key="2">
    <source>
        <dbReference type="ARBA" id="ARBA00023315"/>
    </source>
</evidence>
<keyword evidence="1" id="KW-0808">Transferase</keyword>
<dbReference type="PANTHER" id="PTHR10434:SF55">
    <property type="entry name" value="POSSIBLE ACYLTRANSFERASE"/>
    <property type="match status" value="1"/>
</dbReference>
<reference evidence="6" key="1">
    <citation type="journal article" date="2019" name="Int. J. Syst. Evol. Microbiol.">
        <title>The Global Catalogue of Microorganisms (GCM) 10K type strain sequencing project: providing services to taxonomists for standard genome sequencing and annotation.</title>
        <authorList>
            <consortium name="The Broad Institute Genomics Platform"/>
            <consortium name="The Broad Institute Genome Sequencing Center for Infectious Disease"/>
            <person name="Wu L."/>
            <person name="Ma J."/>
        </authorList>
    </citation>
    <scope>NUCLEOTIDE SEQUENCE [LARGE SCALE GENOMIC DNA]</scope>
    <source>
        <strain evidence="6">JCM 3272</strain>
    </source>
</reference>
<dbReference type="Proteomes" id="UP001501444">
    <property type="component" value="Unassembled WGS sequence"/>
</dbReference>
<dbReference type="Pfam" id="PF01553">
    <property type="entry name" value="Acyltransferase"/>
    <property type="match status" value="1"/>
</dbReference>
<gene>
    <name evidence="5" type="ORF">GCM10010170_013940</name>
</gene>
<keyword evidence="6" id="KW-1185">Reference proteome</keyword>
<dbReference type="GO" id="GO:0016746">
    <property type="term" value="F:acyltransferase activity"/>
    <property type="evidence" value="ECO:0007669"/>
    <property type="project" value="UniProtKB-KW"/>
</dbReference>